<protein>
    <submittedName>
        <fullName evidence="2">GNAT family N-acetyltransferase</fullName>
    </submittedName>
</protein>
<gene>
    <name evidence="2" type="ORF">GCM10009827_004590</name>
</gene>
<dbReference type="InterPro" id="IPR016181">
    <property type="entry name" value="Acyl_CoA_acyltransferase"/>
</dbReference>
<dbReference type="RefSeq" id="WP_344498937.1">
    <property type="nucleotide sequence ID" value="NZ_BAAAQD010000001.1"/>
</dbReference>
<feature type="domain" description="N-acetyltransferase" evidence="1">
    <location>
        <begin position="8"/>
        <end position="203"/>
    </location>
</feature>
<comment type="caution">
    <text evidence="2">The sequence shown here is derived from an EMBL/GenBank/DDBJ whole genome shotgun (WGS) entry which is preliminary data.</text>
</comment>
<keyword evidence="3" id="KW-1185">Reference proteome</keyword>
<dbReference type="PANTHER" id="PTHR42791:SF1">
    <property type="entry name" value="N-ACETYLTRANSFERASE DOMAIN-CONTAINING PROTEIN"/>
    <property type="match status" value="1"/>
</dbReference>
<dbReference type="InterPro" id="IPR000182">
    <property type="entry name" value="GNAT_dom"/>
</dbReference>
<dbReference type="SUPFAM" id="SSF55729">
    <property type="entry name" value="Acyl-CoA N-acyltransferases (Nat)"/>
    <property type="match status" value="1"/>
</dbReference>
<proteinExistence type="predicted"/>
<evidence type="ECO:0000259" key="1">
    <source>
        <dbReference type="PROSITE" id="PS51186"/>
    </source>
</evidence>
<evidence type="ECO:0000313" key="3">
    <source>
        <dbReference type="Proteomes" id="UP001501470"/>
    </source>
</evidence>
<dbReference type="Proteomes" id="UP001501470">
    <property type="component" value="Unassembled WGS sequence"/>
</dbReference>
<dbReference type="PROSITE" id="PS51186">
    <property type="entry name" value="GNAT"/>
    <property type="match status" value="1"/>
</dbReference>
<sequence length="204" mass="22967">MTHAIQDVVVRDIEPVDTDAITEVLVAAMSDGLVAQWMAPDADDRREHSPEYFSIFAEHAVRHGEVYATVDPFDGRPSGVALWFPLTHAIPPPVDYDRRLKEAAGPAFDRACQLDAMLEEEHPIVPHHYLAFLAVRPERQNLGIGSSLLARHHRRLDRAGIPAYLEANDPRNRALYLRHGYESRPPILLPDGPPVWPMWRPPSA</sequence>
<dbReference type="Pfam" id="PF13508">
    <property type="entry name" value="Acetyltransf_7"/>
    <property type="match status" value="1"/>
</dbReference>
<name>A0ABN1ZJS1_9ACTN</name>
<dbReference type="InterPro" id="IPR052523">
    <property type="entry name" value="Trichothecene_AcTrans"/>
</dbReference>
<accession>A0ABN1ZJS1</accession>
<reference evidence="2 3" key="1">
    <citation type="journal article" date="2019" name="Int. J. Syst. Evol. Microbiol.">
        <title>The Global Catalogue of Microorganisms (GCM) 10K type strain sequencing project: providing services to taxonomists for standard genome sequencing and annotation.</title>
        <authorList>
            <consortium name="The Broad Institute Genomics Platform"/>
            <consortium name="The Broad Institute Genome Sequencing Center for Infectious Disease"/>
            <person name="Wu L."/>
            <person name="Ma J."/>
        </authorList>
    </citation>
    <scope>NUCLEOTIDE SEQUENCE [LARGE SCALE GENOMIC DNA]</scope>
    <source>
        <strain evidence="2 3">JCM 15933</strain>
    </source>
</reference>
<dbReference type="CDD" id="cd04301">
    <property type="entry name" value="NAT_SF"/>
    <property type="match status" value="1"/>
</dbReference>
<dbReference type="Gene3D" id="3.40.630.30">
    <property type="match status" value="1"/>
</dbReference>
<evidence type="ECO:0000313" key="2">
    <source>
        <dbReference type="EMBL" id="GAA1500031.1"/>
    </source>
</evidence>
<dbReference type="EMBL" id="BAAAQD010000001">
    <property type="protein sequence ID" value="GAA1500031.1"/>
    <property type="molecule type" value="Genomic_DNA"/>
</dbReference>
<organism evidence="2 3">
    <name type="scientific">Dactylosporangium maewongense</name>
    <dbReference type="NCBI Taxonomy" id="634393"/>
    <lineage>
        <taxon>Bacteria</taxon>
        <taxon>Bacillati</taxon>
        <taxon>Actinomycetota</taxon>
        <taxon>Actinomycetes</taxon>
        <taxon>Micromonosporales</taxon>
        <taxon>Micromonosporaceae</taxon>
        <taxon>Dactylosporangium</taxon>
    </lineage>
</organism>
<dbReference type="PANTHER" id="PTHR42791">
    <property type="entry name" value="GNAT FAMILY ACETYLTRANSFERASE"/>
    <property type="match status" value="1"/>
</dbReference>